<dbReference type="InterPro" id="IPR036922">
    <property type="entry name" value="Rieske_2Fe-2S_sf"/>
</dbReference>
<dbReference type="Proteomes" id="UP000091914">
    <property type="component" value="Unassembled WGS sequence"/>
</dbReference>
<name>A0A1A0VWQ5_9MYCO</name>
<keyword evidence="3" id="KW-0408">Iron</keyword>
<protein>
    <submittedName>
        <fullName evidence="6">(2Fe-2S)-binding protein</fullName>
    </submittedName>
</protein>
<evidence type="ECO:0000313" key="7">
    <source>
        <dbReference type="Proteomes" id="UP000091914"/>
    </source>
</evidence>
<keyword evidence="1" id="KW-0001">2Fe-2S</keyword>
<dbReference type="EMBL" id="LZSX01000014">
    <property type="protein sequence ID" value="OBB87626.1"/>
    <property type="molecule type" value="Genomic_DNA"/>
</dbReference>
<dbReference type="GO" id="GO:0051537">
    <property type="term" value="F:2 iron, 2 sulfur cluster binding"/>
    <property type="evidence" value="ECO:0007669"/>
    <property type="project" value="UniProtKB-KW"/>
</dbReference>
<dbReference type="PANTHER" id="PTHR21496:SF23">
    <property type="entry name" value="3-PHENYLPROPIONATE_CINNAMIC ACID DIOXYGENASE FERREDOXIN SUBUNIT"/>
    <property type="match status" value="1"/>
</dbReference>
<dbReference type="OrthoDB" id="147178at2"/>
<reference evidence="6 7" key="1">
    <citation type="submission" date="2016-06" db="EMBL/GenBank/DDBJ databases">
        <authorList>
            <person name="Kjaerup R.B."/>
            <person name="Dalgaard T.S."/>
            <person name="Juul-Madsen H.R."/>
        </authorList>
    </citation>
    <scope>NUCLEOTIDE SEQUENCE [LARGE SCALE GENOMIC DNA]</scope>
    <source>
        <strain evidence="6 7">852002-51834_SCH5396731</strain>
    </source>
</reference>
<sequence length="108" mass="11266">MTAVSLGPVEQIPVGQARVFVVGDRQVAVFRLRDGSLRALDAVCPHRGGPLADGLADSRVVICPLHNYVYDLSTGCEVGNGGAPVIAYAVHADDSGTILLCVDDKVHA</sequence>
<evidence type="ECO:0000256" key="3">
    <source>
        <dbReference type="ARBA" id="ARBA00023004"/>
    </source>
</evidence>
<dbReference type="PANTHER" id="PTHR21496">
    <property type="entry name" value="FERREDOXIN-RELATED"/>
    <property type="match status" value="1"/>
</dbReference>
<evidence type="ECO:0000256" key="1">
    <source>
        <dbReference type="ARBA" id="ARBA00022714"/>
    </source>
</evidence>
<gene>
    <name evidence="6" type="ORF">A5760_25360</name>
</gene>
<keyword evidence="2" id="KW-0479">Metal-binding</keyword>
<evidence type="ECO:0000259" key="5">
    <source>
        <dbReference type="PROSITE" id="PS51296"/>
    </source>
</evidence>
<proteinExistence type="predicted"/>
<dbReference type="GO" id="GO:0046872">
    <property type="term" value="F:metal ion binding"/>
    <property type="evidence" value="ECO:0007669"/>
    <property type="project" value="UniProtKB-KW"/>
</dbReference>
<evidence type="ECO:0000256" key="4">
    <source>
        <dbReference type="ARBA" id="ARBA00023014"/>
    </source>
</evidence>
<dbReference type="GO" id="GO:0004497">
    <property type="term" value="F:monooxygenase activity"/>
    <property type="evidence" value="ECO:0007669"/>
    <property type="project" value="UniProtKB-ARBA"/>
</dbReference>
<dbReference type="AlphaFoldDB" id="A0A1A0VWQ5"/>
<evidence type="ECO:0000313" key="6">
    <source>
        <dbReference type="EMBL" id="OBB87626.1"/>
    </source>
</evidence>
<dbReference type="SUPFAM" id="SSF50022">
    <property type="entry name" value="ISP domain"/>
    <property type="match status" value="1"/>
</dbReference>
<dbReference type="Gene3D" id="2.102.10.10">
    <property type="entry name" value="Rieske [2Fe-2S] iron-sulphur domain"/>
    <property type="match status" value="1"/>
</dbReference>
<evidence type="ECO:0000256" key="2">
    <source>
        <dbReference type="ARBA" id="ARBA00022723"/>
    </source>
</evidence>
<organism evidence="6 7">
    <name type="scientific">Mycobacterium colombiense</name>
    <dbReference type="NCBI Taxonomy" id="339268"/>
    <lineage>
        <taxon>Bacteria</taxon>
        <taxon>Bacillati</taxon>
        <taxon>Actinomycetota</taxon>
        <taxon>Actinomycetes</taxon>
        <taxon>Mycobacteriales</taxon>
        <taxon>Mycobacteriaceae</taxon>
        <taxon>Mycobacterium</taxon>
        <taxon>Mycobacterium avium complex (MAC)</taxon>
    </lineage>
</organism>
<dbReference type="InterPro" id="IPR017941">
    <property type="entry name" value="Rieske_2Fe-2S"/>
</dbReference>
<dbReference type="RefSeq" id="WP_064877664.1">
    <property type="nucleotide sequence ID" value="NZ_LZSX01000014.1"/>
</dbReference>
<dbReference type="GO" id="GO:0016705">
    <property type="term" value="F:oxidoreductase activity, acting on paired donors, with incorporation or reduction of molecular oxygen"/>
    <property type="evidence" value="ECO:0007669"/>
    <property type="project" value="UniProtKB-ARBA"/>
</dbReference>
<feature type="domain" description="Rieske" evidence="5">
    <location>
        <begin position="4"/>
        <end position="99"/>
    </location>
</feature>
<keyword evidence="4" id="KW-0411">Iron-sulfur</keyword>
<dbReference type="Pfam" id="PF00355">
    <property type="entry name" value="Rieske"/>
    <property type="match status" value="1"/>
</dbReference>
<accession>A0A1A0VWQ5</accession>
<dbReference type="PROSITE" id="PS51296">
    <property type="entry name" value="RIESKE"/>
    <property type="match status" value="1"/>
</dbReference>
<comment type="caution">
    <text evidence="6">The sequence shown here is derived from an EMBL/GenBank/DDBJ whole genome shotgun (WGS) entry which is preliminary data.</text>
</comment>